<evidence type="ECO:0000313" key="3">
    <source>
        <dbReference type="Proteomes" id="UP001549749"/>
    </source>
</evidence>
<protein>
    <submittedName>
        <fullName evidence="2">Uncharacterized protein</fullName>
    </submittedName>
</protein>
<sequence>MKSYAHFLLIFILAFLAGMVMPWWSVAVVAFLVSLLLGLSPGRAFSSSFAAVFMLWLVLAFFIDVRNDHILANRMSLLFFGFKNPIVIGAVSALIGGLVAGMASLSAAYLRAKKPA</sequence>
<comment type="caution">
    <text evidence="2">The sequence shown here is derived from an EMBL/GenBank/DDBJ whole genome shotgun (WGS) entry which is preliminary data.</text>
</comment>
<evidence type="ECO:0000256" key="1">
    <source>
        <dbReference type="SAM" id="Phobius"/>
    </source>
</evidence>
<keyword evidence="1" id="KW-0812">Transmembrane</keyword>
<accession>A0ABV2T2Y4</accession>
<feature type="transmembrane region" description="Helical" evidence="1">
    <location>
        <begin position="44"/>
        <end position="65"/>
    </location>
</feature>
<name>A0ABV2T2Y4_9BACT</name>
<gene>
    <name evidence="2" type="ORF">ABR189_08395</name>
</gene>
<dbReference type="EMBL" id="JBEXAC010000001">
    <property type="protein sequence ID" value="MET6997386.1"/>
    <property type="molecule type" value="Genomic_DNA"/>
</dbReference>
<feature type="transmembrane region" description="Helical" evidence="1">
    <location>
        <begin position="86"/>
        <end position="110"/>
    </location>
</feature>
<organism evidence="2 3">
    <name type="scientific">Chitinophaga defluvii</name>
    <dbReference type="NCBI Taxonomy" id="3163343"/>
    <lineage>
        <taxon>Bacteria</taxon>
        <taxon>Pseudomonadati</taxon>
        <taxon>Bacteroidota</taxon>
        <taxon>Chitinophagia</taxon>
        <taxon>Chitinophagales</taxon>
        <taxon>Chitinophagaceae</taxon>
        <taxon>Chitinophaga</taxon>
    </lineage>
</organism>
<keyword evidence="1" id="KW-1133">Transmembrane helix</keyword>
<dbReference type="Proteomes" id="UP001549749">
    <property type="component" value="Unassembled WGS sequence"/>
</dbReference>
<keyword evidence="1" id="KW-0472">Membrane</keyword>
<reference evidence="2 3" key="1">
    <citation type="submission" date="2024-06" db="EMBL/GenBank/DDBJ databases">
        <title>Chitinophaga defluvii sp. nov., isolated from municipal sewage.</title>
        <authorList>
            <person name="Zhang L."/>
        </authorList>
    </citation>
    <scope>NUCLEOTIDE SEQUENCE [LARGE SCALE GENOMIC DNA]</scope>
    <source>
        <strain evidence="2 3">H8</strain>
    </source>
</reference>
<feature type="transmembrane region" description="Helical" evidence="1">
    <location>
        <begin position="7"/>
        <end position="38"/>
    </location>
</feature>
<keyword evidence="3" id="KW-1185">Reference proteome</keyword>
<dbReference type="RefSeq" id="WP_354660024.1">
    <property type="nucleotide sequence ID" value="NZ_JBEXAC010000001.1"/>
</dbReference>
<proteinExistence type="predicted"/>
<evidence type="ECO:0000313" key="2">
    <source>
        <dbReference type="EMBL" id="MET6997386.1"/>
    </source>
</evidence>